<evidence type="ECO:0000256" key="8">
    <source>
        <dbReference type="ARBA" id="ARBA00022840"/>
    </source>
</evidence>
<evidence type="ECO:0000256" key="11">
    <source>
        <dbReference type="ARBA" id="ARBA00023306"/>
    </source>
</evidence>
<dbReference type="InterPro" id="IPR013221">
    <property type="entry name" value="Mur_ligase_cen"/>
</dbReference>
<dbReference type="InterPro" id="IPR036615">
    <property type="entry name" value="Mur_ligase_C_dom_sf"/>
</dbReference>
<feature type="domain" description="Mur ligase N-terminal catalytic" evidence="16">
    <location>
        <begin position="37"/>
        <end position="132"/>
    </location>
</feature>
<evidence type="ECO:0000256" key="2">
    <source>
        <dbReference type="ARBA" id="ARBA00004752"/>
    </source>
</evidence>
<evidence type="ECO:0000313" key="20">
    <source>
        <dbReference type="Proteomes" id="UP000315133"/>
    </source>
</evidence>
<name>A0A543KMW0_9MICO</name>
<evidence type="ECO:0000256" key="12">
    <source>
        <dbReference type="ARBA" id="ARBA00023316"/>
    </source>
</evidence>
<keyword evidence="4 14" id="KW-0963">Cytoplasm</keyword>
<evidence type="ECO:0000313" key="19">
    <source>
        <dbReference type="EMBL" id="TQM96417.1"/>
    </source>
</evidence>
<evidence type="ECO:0000259" key="17">
    <source>
        <dbReference type="Pfam" id="PF02875"/>
    </source>
</evidence>
<comment type="subcellular location">
    <subcellularLocation>
        <location evidence="1 14">Cytoplasm</location>
    </subcellularLocation>
</comment>
<evidence type="ECO:0000256" key="15">
    <source>
        <dbReference type="SAM" id="MobiDB-lite"/>
    </source>
</evidence>
<keyword evidence="9 14" id="KW-0133">Cell shape</keyword>
<keyword evidence="10 14" id="KW-0573">Peptidoglycan synthesis</keyword>
<proteinExistence type="inferred from homology"/>
<comment type="function">
    <text evidence="14">Cell wall formation.</text>
</comment>
<evidence type="ECO:0000259" key="18">
    <source>
        <dbReference type="Pfam" id="PF08245"/>
    </source>
</evidence>
<dbReference type="GO" id="GO:0005737">
    <property type="term" value="C:cytoplasm"/>
    <property type="evidence" value="ECO:0007669"/>
    <property type="project" value="UniProtKB-SubCell"/>
</dbReference>
<dbReference type="EMBL" id="VFPU01000001">
    <property type="protein sequence ID" value="TQM96417.1"/>
    <property type="molecule type" value="Genomic_DNA"/>
</dbReference>
<dbReference type="GO" id="GO:0071555">
    <property type="term" value="P:cell wall organization"/>
    <property type="evidence" value="ECO:0007669"/>
    <property type="project" value="UniProtKB-KW"/>
</dbReference>
<dbReference type="Gene3D" id="3.90.190.20">
    <property type="entry name" value="Mur ligase, C-terminal domain"/>
    <property type="match status" value="1"/>
</dbReference>
<keyword evidence="12 14" id="KW-0961">Cell wall biogenesis/degradation</keyword>
<evidence type="ECO:0000256" key="9">
    <source>
        <dbReference type="ARBA" id="ARBA00022960"/>
    </source>
</evidence>
<dbReference type="InterPro" id="IPR004101">
    <property type="entry name" value="Mur_ligase_C"/>
</dbReference>
<dbReference type="GO" id="GO:0009252">
    <property type="term" value="P:peptidoglycan biosynthetic process"/>
    <property type="evidence" value="ECO:0007669"/>
    <property type="project" value="UniProtKB-UniRule"/>
</dbReference>
<evidence type="ECO:0000256" key="13">
    <source>
        <dbReference type="ARBA" id="ARBA00047833"/>
    </source>
</evidence>
<comment type="catalytic activity">
    <reaction evidence="13 14">
        <text>UDP-N-acetyl-alpha-D-muramate + L-alanine + ATP = UDP-N-acetyl-alpha-D-muramoyl-L-alanine + ADP + phosphate + H(+)</text>
        <dbReference type="Rhea" id="RHEA:23372"/>
        <dbReference type="ChEBI" id="CHEBI:15378"/>
        <dbReference type="ChEBI" id="CHEBI:30616"/>
        <dbReference type="ChEBI" id="CHEBI:43474"/>
        <dbReference type="ChEBI" id="CHEBI:57972"/>
        <dbReference type="ChEBI" id="CHEBI:70757"/>
        <dbReference type="ChEBI" id="CHEBI:83898"/>
        <dbReference type="ChEBI" id="CHEBI:456216"/>
        <dbReference type="EC" id="6.3.2.8"/>
    </reaction>
</comment>
<keyword evidence="5 14" id="KW-0436">Ligase</keyword>
<organism evidence="19 20">
    <name type="scientific">Ornithinimicrobium humiphilum</name>
    <dbReference type="NCBI Taxonomy" id="125288"/>
    <lineage>
        <taxon>Bacteria</taxon>
        <taxon>Bacillati</taxon>
        <taxon>Actinomycetota</taxon>
        <taxon>Actinomycetes</taxon>
        <taxon>Micrococcales</taxon>
        <taxon>Ornithinimicrobiaceae</taxon>
        <taxon>Ornithinimicrobium</taxon>
    </lineage>
</organism>
<dbReference type="GO" id="GO:0051301">
    <property type="term" value="P:cell division"/>
    <property type="evidence" value="ECO:0007669"/>
    <property type="project" value="UniProtKB-KW"/>
</dbReference>
<dbReference type="Pfam" id="PF01225">
    <property type="entry name" value="Mur_ligase"/>
    <property type="match status" value="1"/>
</dbReference>
<evidence type="ECO:0000256" key="3">
    <source>
        <dbReference type="ARBA" id="ARBA00012211"/>
    </source>
</evidence>
<protein>
    <recommendedName>
        <fullName evidence="3 14">UDP-N-acetylmuramate--L-alanine ligase</fullName>
        <ecNumber evidence="3 14">6.3.2.8</ecNumber>
    </recommendedName>
    <alternativeName>
        <fullName evidence="14">UDP-N-acetylmuramoyl-L-alanine synthetase</fullName>
    </alternativeName>
</protein>
<dbReference type="GO" id="GO:0005524">
    <property type="term" value="F:ATP binding"/>
    <property type="evidence" value="ECO:0007669"/>
    <property type="project" value="UniProtKB-UniRule"/>
</dbReference>
<keyword evidence="20" id="KW-1185">Reference proteome</keyword>
<evidence type="ECO:0000256" key="7">
    <source>
        <dbReference type="ARBA" id="ARBA00022741"/>
    </source>
</evidence>
<dbReference type="InterPro" id="IPR005758">
    <property type="entry name" value="UDP-N-AcMur_Ala_ligase_MurC"/>
</dbReference>
<keyword evidence="7 14" id="KW-0547">Nucleotide-binding</keyword>
<dbReference type="UniPathway" id="UPA00219"/>
<dbReference type="InterPro" id="IPR000713">
    <property type="entry name" value="Mur_ligase_N"/>
</dbReference>
<dbReference type="EC" id="6.3.2.8" evidence="3 14"/>
<dbReference type="Gene3D" id="3.40.1190.10">
    <property type="entry name" value="Mur-like, catalytic domain"/>
    <property type="match status" value="1"/>
</dbReference>
<dbReference type="OrthoDB" id="9804126at2"/>
<dbReference type="Pfam" id="PF08245">
    <property type="entry name" value="Mur_ligase_M"/>
    <property type="match status" value="1"/>
</dbReference>
<dbReference type="PANTHER" id="PTHR43445">
    <property type="entry name" value="UDP-N-ACETYLMURAMATE--L-ALANINE LIGASE-RELATED"/>
    <property type="match status" value="1"/>
</dbReference>
<dbReference type="Proteomes" id="UP000315133">
    <property type="component" value="Unassembled WGS sequence"/>
</dbReference>
<evidence type="ECO:0000259" key="16">
    <source>
        <dbReference type="Pfam" id="PF01225"/>
    </source>
</evidence>
<sequence>MSDLPGQDTSGARRISSPNPRFDLAAPVPPAAELGNVHFVAIGGSGMSGVARMFLARGIPVSGSDRADSATLRALEAEGARVFVGHDPAHLEGAGTVVVSSAIPEDNPELAAARAAGLRVLHRSQGIAALLHGRDAVAVAGANGKTTTSAMTTVALQAAGADPGYVIGAPLAGTGTNAAPGGEGAPLVVEADESDGSFLVYRPRVAVVTNVQPDHLDFWGDVAGVERGYADFVRTIRSGGLLVTNADDPGAARLAEGARAEGTSVVTWGTGPDADVELRDARTEGMTSAATLVWHRALGPVADGTTVELGLPVPGLHNLANATAAVLAATAGLGLPLEPVLDGLAAFPGAHRRFELVGAAGGVEVVDDYAHNAPKVTAVVQSARSAAAGRRVVIAFQPHLFSRTRDFAPGFAAGLAEADVLLLLPVYGARETQEQFPEVTSGLLADLVREAGTGTEVHLLEDRDRAADVLHTVVRPGDLVVTVGAGDITTVGPQLLQLLEEEQE</sequence>
<dbReference type="GO" id="GO:0008360">
    <property type="term" value="P:regulation of cell shape"/>
    <property type="evidence" value="ECO:0007669"/>
    <property type="project" value="UniProtKB-KW"/>
</dbReference>
<keyword evidence="6 14" id="KW-0132">Cell division</keyword>
<feature type="region of interest" description="Disordered" evidence="15">
    <location>
        <begin position="1"/>
        <end position="22"/>
    </location>
</feature>
<reference evidence="19 20" key="1">
    <citation type="submission" date="2019-06" db="EMBL/GenBank/DDBJ databases">
        <title>Sequencing the genomes of 1000 actinobacteria strains.</title>
        <authorList>
            <person name="Klenk H.-P."/>
        </authorList>
    </citation>
    <scope>NUCLEOTIDE SEQUENCE [LARGE SCALE GENOMIC DNA]</scope>
    <source>
        <strain evidence="19 20">DSM 12362</strain>
    </source>
</reference>
<dbReference type="Pfam" id="PF02875">
    <property type="entry name" value="Mur_ligase_C"/>
    <property type="match status" value="1"/>
</dbReference>
<dbReference type="InterPro" id="IPR036565">
    <property type="entry name" value="Mur-like_cat_sf"/>
</dbReference>
<keyword evidence="8 14" id="KW-0067">ATP-binding</keyword>
<dbReference type="NCBIfam" id="TIGR01082">
    <property type="entry name" value="murC"/>
    <property type="match status" value="1"/>
</dbReference>
<evidence type="ECO:0000256" key="1">
    <source>
        <dbReference type="ARBA" id="ARBA00004496"/>
    </source>
</evidence>
<dbReference type="SUPFAM" id="SSF51984">
    <property type="entry name" value="MurCD N-terminal domain"/>
    <property type="match status" value="1"/>
</dbReference>
<dbReference type="GO" id="GO:0008763">
    <property type="term" value="F:UDP-N-acetylmuramate-L-alanine ligase activity"/>
    <property type="evidence" value="ECO:0007669"/>
    <property type="project" value="UniProtKB-UniRule"/>
</dbReference>
<dbReference type="InterPro" id="IPR050061">
    <property type="entry name" value="MurCDEF_pg_biosynth"/>
</dbReference>
<comment type="pathway">
    <text evidence="2 14">Cell wall biogenesis; peptidoglycan biosynthesis.</text>
</comment>
<feature type="domain" description="Mur ligase C-terminal" evidence="17">
    <location>
        <begin position="352"/>
        <end position="486"/>
    </location>
</feature>
<dbReference type="HAMAP" id="MF_00046">
    <property type="entry name" value="MurC"/>
    <property type="match status" value="1"/>
</dbReference>
<dbReference type="AlphaFoldDB" id="A0A543KMW0"/>
<dbReference type="SUPFAM" id="SSF53623">
    <property type="entry name" value="MurD-like peptide ligases, catalytic domain"/>
    <property type="match status" value="1"/>
</dbReference>
<evidence type="ECO:0000256" key="5">
    <source>
        <dbReference type="ARBA" id="ARBA00022598"/>
    </source>
</evidence>
<dbReference type="RefSeq" id="WP_141818041.1">
    <property type="nucleotide sequence ID" value="NZ_BAAAIL010000003.1"/>
</dbReference>
<gene>
    <name evidence="14" type="primary">murC</name>
    <name evidence="19" type="ORF">FB476_1285</name>
</gene>
<accession>A0A543KMW0</accession>
<feature type="domain" description="Mur ligase central" evidence="18">
    <location>
        <begin position="139"/>
        <end position="329"/>
    </location>
</feature>
<feature type="binding site" evidence="14">
    <location>
        <begin position="141"/>
        <end position="147"/>
    </location>
    <ligand>
        <name>ATP</name>
        <dbReference type="ChEBI" id="CHEBI:30616"/>
    </ligand>
</feature>
<evidence type="ECO:0000256" key="6">
    <source>
        <dbReference type="ARBA" id="ARBA00022618"/>
    </source>
</evidence>
<dbReference type="SUPFAM" id="SSF53244">
    <property type="entry name" value="MurD-like peptide ligases, peptide-binding domain"/>
    <property type="match status" value="1"/>
</dbReference>
<comment type="similarity">
    <text evidence="14">Belongs to the MurCDEF family.</text>
</comment>
<dbReference type="Gene3D" id="3.40.50.720">
    <property type="entry name" value="NAD(P)-binding Rossmann-like Domain"/>
    <property type="match status" value="1"/>
</dbReference>
<dbReference type="PANTHER" id="PTHR43445:SF3">
    <property type="entry name" value="UDP-N-ACETYLMURAMATE--L-ALANINE LIGASE"/>
    <property type="match status" value="1"/>
</dbReference>
<evidence type="ECO:0000256" key="14">
    <source>
        <dbReference type="HAMAP-Rule" id="MF_00046"/>
    </source>
</evidence>
<keyword evidence="11 14" id="KW-0131">Cell cycle</keyword>
<comment type="caution">
    <text evidence="19">The sequence shown here is derived from an EMBL/GenBank/DDBJ whole genome shotgun (WGS) entry which is preliminary data.</text>
</comment>
<evidence type="ECO:0000256" key="10">
    <source>
        <dbReference type="ARBA" id="ARBA00022984"/>
    </source>
</evidence>
<evidence type="ECO:0000256" key="4">
    <source>
        <dbReference type="ARBA" id="ARBA00022490"/>
    </source>
</evidence>